<dbReference type="PROSITE" id="PS50970">
    <property type="entry name" value="HCY"/>
    <property type="match status" value="1"/>
</dbReference>
<feature type="domain" description="Hcy-binding" evidence="6">
    <location>
        <begin position="1"/>
        <end position="107"/>
    </location>
</feature>
<evidence type="ECO:0000256" key="2">
    <source>
        <dbReference type="ARBA" id="ARBA00022679"/>
    </source>
</evidence>
<keyword evidence="4" id="KW-0862">Zinc</keyword>
<name>A0A2X1KDG7_ECOLX</name>
<dbReference type="Proteomes" id="UP000250561">
    <property type="component" value="Unassembled WGS sequence"/>
</dbReference>
<dbReference type="Pfam" id="PF02574">
    <property type="entry name" value="S-methyl_trans"/>
    <property type="match status" value="1"/>
</dbReference>
<sequence length="107" mass="11514">MELARKAREAYLAENPQAGTLLVAGSVGPYGAYLADGSEYRGDYHCSVEAFQAFHRPRVEALLDAGADLLACETLPNFSEIEALAELLTAYPRARRGSHLPCATANT</sequence>
<dbReference type="EMBL" id="UARS01000018">
    <property type="protein sequence ID" value="SPW57868.1"/>
    <property type="molecule type" value="Genomic_DNA"/>
</dbReference>
<dbReference type="GO" id="GO:0033528">
    <property type="term" value="P:S-methylmethionine cycle"/>
    <property type="evidence" value="ECO:0007669"/>
    <property type="project" value="TreeGrafter"/>
</dbReference>
<evidence type="ECO:0000256" key="3">
    <source>
        <dbReference type="ARBA" id="ARBA00022723"/>
    </source>
</evidence>
<dbReference type="InterPro" id="IPR003726">
    <property type="entry name" value="HCY_dom"/>
</dbReference>
<dbReference type="InterPro" id="IPR051486">
    <property type="entry name" value="Hcy_S-methyltransferase"/>
</dbReference>
<evidence type="ECO:0000313" key="7">
    <source>
        <dbReference type="EMBL" id="SPW57868.1"/>
    </source>
</evidence>
<proteinExistence type="predicted"/>
<reference evidence="7 8" key="1">
    <citation type="submission" date="2018-06" db="EMBL/GenBank/DDBJ databases">
        <authorList>
            <consortium name="Pathogen Informatics"/>
            <person name="Doyle S."/>
        </authorList>
    </citation>
    <scope>NUCLEOTIDE SEQUENCE [LARGE SCALE GENOMIC DNA]</scope>
    <source>
        <strain evidence="7 8">NCTC11126</strain>
    </source>
</reference>
<dbReference type="SUPFAM" id="SSF82282">
    <property type="entry name" value="Homocysteine S-methyltransferase"/>
    <property type="match status" value="1"/>
</dbReference>
<dbReference type="GO" id="GO:0008898">
    <property type="term" value="F:S-adenosylmethionine-homocysteine S-methyltransferase activity"/>
    <property type="evidence" value="ECO:0007669"/>
    <property type="project" value="TreeGrafter"/>
</dbReference>
<dbReference type="PANTHER" id="PTHR46015">
    <property type="entry name" value="ZGC:172121"/>
    <property type="match status" value="1"/>
</dbReference>
<evidence type="ECO:0000256" key="5">
    <source>
        <dbReference type="PROSITE-ProRule" id="PRU00333"/>
    </source>
</evidence>
<keyword evidence="3" id="KW-0479">Metal-binding</keyword>
<evidence type="ECO:0000256" key="4">
    <source>
        <dbReference type="ARBA" id="ARBA00022833"/>
    </source>
</evidence>
<dbReference type="InterPro" id="IPR036589">
    <property type="entry name" value="HCY_dom_sf"/>
</dbReference>
<accession>A0A2X1KDG7</accession>
<evidence type="ECO:0000259" key="6">
    <source>
        <dbReference type="PROSITE" id="PS50970"/>
    </source>
</evidence>
<dbReference type="AlphaFoldDB" id="A0A2X1KDG7"/>
<protein>
    <submittedName>
        <fullName evidence="7">Homocysteine S-methyltransferase</fullName>
        <ecNumber evidence="7">2.1.1.10</ecNumber>
    </submittedName>
</protein>
<gene>
    <name evidence="7" type="primary">mmuM_2</name>
    <name evidence="7" type="ORF">NCTC11126_05758</name>
</gene>
<keyword evidence="2 7" id="KW-0808">Transferase</keyword>
<dbReference type="GO" id="GO:0009086">
    <property type="term" value="P:methionine biosynthetic process"/>
    <property type="evidence" value="ECO:0007669"/>
    <property type="project" value="TreeGrafter"/>
</dbReference>
<dbReference type="EC" id="2.1.1.10" evidence="7"/>
<dbReference type="GO" id="GO:0032259">
    <property type="term" value="P:methylation"/>
    <property type="evidence" value="ECO:0007669"/>
    <property type="project" value="UniProtKB-KW"/>
</dbReference>
<dbReference type="PANTHER" id="PTHR46015:SF1">
    <property type="entry name" value="HOMOCYSTEINE S-METHYLTRANSFERASE-LIKE ISOFORM 1"/>
    <property type="match status" value="1"/>
</dbReference>
<evidence type="ECO:0000313" key="8">
    <source>
        <dbReference type="Proteomes" id="UP000250561"/>
    </source>
</evidence>
<dbReference type="Gene3D" id="3.20.20.330">
    <property type="entry name" value="Homocysteine-binding-like domain"/>
    <property type="match status" value="1"/>
</dbReference>
<dbReference type="GO" id="GO:0046872">
    <property type="term" value="F:metal ion binding"/>
    <property type="evidence" value="ECO:0007669"/>
    <property type="project" value="UniProtKB-KW"/>
</dbReference>
<evidence type="ECO:0000256" key="1">
    <source>
        <dbReference type="ARBA" id="ARBA00022603"/>
    </source>
</evidence>
<organism evidence="7 8">
    <name type="scientific">Escherichia coli</name>
    <dbReference type="NCBI Taxonomy" id="562"/>
    <lineage>
        <taxon>Bacteria</taxon>
        <taxon>Pseudomonadati</taxon>
        <taxon>Pseudomonadota</taxon>
        <taxon>Gammaproteobacteria</taxon>
        <taxon>Enterobacterales</taxon>
        <taxon>Enterobacteriaceae</taxon>
        <taxon>Escherichia</taxon>
    </lineage>
</organism>
<comment type="caution">
    <text evidence="5">Lacks conserved residue(s) required for the propagation of feature annotation.</text>
</comment>
<keyword evidence="1 7" id="KW-0489">Methyltransferase</keyword>